<evidence type="ECO:0008006" key="4">
    <source>
        <dbReference type="Google" id="ProtNLM"/>
    </source>
</evidence>
<dbReference type="EMBL" id="AM114193">
    <property type="protein sequence ID" value="CAJ35796.1"/>
    <property type="molecule type" value="Genomic_DNA"/>
</dbReference>
<keyword evidence="1" id="KW-1133">Transmembrane helix</keyword>
<accession>Q0W747</accession>
<evidence type="ECO:0000313" key="3">
    <source>
        <dbReference type="Proteomes" id="UP000000663"/>
    </source>
</evidence>
<gene>
    <name evidence="2" type="ORF">RCIX342</name>
</gene>
<proteinExistence type="predicted"/>
<keyword evidence="1" id="KW-0472">Membrane</keyword>
<organism evidence="2 3">
    <name type="scientific">Methanocella arvoryzae (strain DSM 22066 / NBRC 105507 / MRE50)</name>
    <dbReference type="NCBI Taxonomy" id="351160"/>
    <lineage>
        <taxon>Archaea</taxon>
        <taxon>Methanobacteriati</taxon>
        <taxon>Methanobacteriota</taxon>
        <taxon>Stenosarchaea group</taxon>
        <taxon>Methanomicrobia</taxon>
        <taxon>Methanocellales</taxon>
        <taxon>Methanocellaceae</taxon>
        <taxon>Methanocella</taxon>
    </lineage>
</organism>
<feature type="transmembrane region" description="Helical" evidence="1">
    <location>
        <begin position="20"/>
        <end position="42"/>
    </location>
</feature>
<keyword evidence="1" id="KW-0812">Transmembrane</keyword>
<evidence type="ECO:0000256" key="1">
    <source>
        <dbReference type="SAM" id="Phobius"/>
    </source>
</evidence>
<dbReference type="Proteomes" id="UP000000663">
    <property type="component" value="Chromosome"/>
</dbReference>
<keyword evidence="3" id="KW-1185">Reference proteome</keyword>
<evidence type="ECO:0000313" key="2">
    <source>
        <dbReference type="EMBL" id="CAJ35796.1"/>
    </source>
</evidence>
<dbReference type="KEGG" id="rci:RCIX342"/>
<dbReference type="AlphaFoldDB" id="Q0W747"/>
<dbReference type="GeneID" id="5144893"/>
<sequence>MTLKTYVKDDDSGVSVLVEYIFLMTITAVLFSVFVMVIYTTFLSVDRVVIGNELGIVSNDVASRISGFSNEVYTGQYSSPEYASSVRGSAEYIELPGLVNGQQYQVNVTYDPATKSGFVNINYQSEITLSRTAGFHSEISVRPVSLYSPSQSIYMYYDSVGNQIIMEGV</sequence>
<protein>
    <recommendedName>
        <fullName evidence="4">Flagellin</fullName>
    </recommendedName>
</protein>
<name>Q0W747_METAR</name>
<dbReference type="eggNOG" id="arCOG03926">
    <property type="taxonomic scope" value="Archaea"/>
</dbReference>
<reference evidence="2 3" key="1">
    <citation type="journal article" date="2006" name="Science">
        <title>Genome of rice cluster I archaea -- the key methane producers in the rice rhizosphere.</title>
        <authorList>
            <person name="Erkel C."/>
            <person name="Kube M."/>
            <person name="Reinhardt R."/>
            <person name="Liesack W."/>
        </authorList>
    </citation>
    <scope>NUCLEOTIDE SEQUENCE [LARGE SCALE GENOMIC DNA]</scope>
    <source>
        <strain evidence="3">DSM 22066 / NBRC 105507 / MRE50</strain>
    </source>
</reference>
<dbReference type="STRING" id="351160.RCIX342"/>
<dbReference type="RefSeq" id="WP_012036704.1">
    <property type="nucleotide sequence ID" value="NC_009464.1"/>
</dbReference>